<keyword evidence="2" id="KW-1185">Reference proteome</keyword>
<organism evidence="1 2">
    <name type="scientific">Planomicrobium soli</name>
    <dbReference type="NCBI Taxonomy" id="1176648"/>
    <lineage>
        <taxon>Bacteria</taxon>
        <taxon>Bacillati</taxon>
        <taxon>Bacillota</taxon>
        <taxon>Bacilli</taxon>
        <taxon>Bacillales</taxon>
        <taxon>Caryophanaceae</taxon>
        <taxon>Planomicrobium</taxon>
    </lineage>
</organism>
<dbReference type="AlphaFoldDB" id="A0A2P8H4D6"/>
<proteinExistence type="predicted"/>
<reference evidence="1 2" key="1">
    <citation type="submission" date="2018-03" db="EMBL/GenBank/DDBJ databases">
        <title>Genomic Encyclopedia of Type Strains, Phase III (KMG-III): the genomes of soil and plant-associated and newly described type strains.</title>
        <authorList>
            <person name="Whitman W."/>
        </authorList>
    </citation>
    <scope>NUCLEOTIDE SEQUENCE [LARGE SCALE GENOMIC DNA]</scope>
    <source>
        <strain evidence="1 2">CGMCC 1.12259</strain>
    </source>
</reference>
<evidence type="ECO:0000313" key="1">
    <source>
        <dbReference type="EMBL" id="PSL41060.1"/>
    </source>
</evidence>
<evidence type="ECO:0000313" key="2">
    <source>
        <dbReference type="Proteomes" id="UP000242682"/>
    </source>
</evidence>
<name>A0A2P8H4D6_9BACL</name>
<protein>
    <submittedName>
        <fullName evidence="1">Uncharacterized protein</fullName>
    </submittedName>
</protein>
<sequence length="43" mass="4864">MGRRGKVGFDLNLYSTFNGTGIINCHRQYSICTPEFAQIPVEE</sequence>
<dbReference type="Proteomes" id="UP000242682">
    <property type="component" value="Unassembled WGS sequence"/>
</dbReference>
<gene>
    <name evidence="1" type="ORF">B0H99_103194</name>
</gene>
<accession>A0A2P8H4D6</accession>
<comment type="caution">
    <text evidence="1">The sequence shown here is derived from an EMBL/GenBank/DDBJ whole genome shotgun (WGS) entry which is preliminary data.</text>
</comment>
<dbReference type="EMBL" id="PYAT01000003">
    <property type="protein sequence ID" value="PSL41060.1"/>
    <property type="molecule type" value="Genomic_DNA"/>
</dbReference>